<dbReference type="AlphaFoldDB" id="A0A9P0HNS8"/>
<accession>A0A9P0HNS8</accession>
<keyword evidence="2" id="KW-1185">Reference proteome</keyword>
<reference evidence="1" key="1">
    <citation type="submission" date="2022-01" db="EMBL/GenBank/DDBJ databases">
        <authorList>
            <person name="King R."/>
        </authorList>
    </citation>
    <scope>NUCLEOTIDE SEQUENCE</scope>
</reference>
<proteinExistence type="predicted"/>
<dbReference type="SUPFAM" id="SSF81383">
    <property type="entry name" value="F-box domain"/>
    <property type="match status" value="1"/>
</dbReference>
<gene>
    <name evidence="1" type="ORF">NEZAVI_LOCUS13541</name>
</gene>
<protein>
    <recommendedName>
        <fullName evidence="3">F-box domain-containing protein</fullName>
    </recommendedName>
</protein>
<dbReference type="Proteomes" id="UP001152798">
    <property type="component" value="Chromosome 6"/>
</dbReference>
<name>A0A9P0HNS8_NEZVI</name>
<evidence type="ECO:0000313" key="2">
    <source>
        <dbReference type="Proteomes" id="UP001152798"/>
    </source>
</evidence>
<organism evidence="1 2">
    <name type="scientific">Nezara viridula</name>
    <name type="common">Southern green stink bug</name>
    <name type="synonym">Cimex viridulus</name>
    <dbReference type="NCBI Taxonomy" id="85310"/>
    <lineage>
        <taxon>Eukaryota</taxon>
        <taxon>Metazoa</taxon>
        <taxon>Ecdysozoa</taxon>
        <taxon>Arthropoda</taxon>
        <taxon>Hexapoda</taxon>
        <taxon>Insecta</taxon>
        <taxon>Pterygota</taxon>
        <taxon>Neoptera</taxon>
        <taxon>Paraneoptera</taxon>
        <taxon>Hemiptera</taxon>
        <taxon>Heteroptera</taxon>
        <taxon>Panheteroptera</taxon>
        <taxon>Pentatomomorpha</taxon>
        <taxon>Pentatomoidea</taxon>
        <taxon>Pentatomidae</taxon>
        <taxon>Pentatominae</taxon>
        <taxon>Nezara</taxon>
    </lineage>
</organism>
<dbReference type="InterPro" id="IPR036047">
    <property type="entry name" value="F-box-like_dom_sf"/>
</dbReference>
<evidence type="ECO:0000313" key="1">
    <source>
        <dbReference type="EMBL" id="CAH1405305.1"/>
    </source>
</evidence>
<sequence length="425" mass="50199">MQDEFDFDKLPYHVKENIFKCLPFRDIAVICTVDLTWLSIGNKVIRNHFFDLCKLTNEELIRLKGELKLLPRTAVCLQRRLVILRSYYLLEMLLCELEIVKVIWKNILYNREGNTCSLGVLLDELYHTFKMCKRRNLPAWREENEIESRMLKYTKAFFDYKLKDIDLNKYFGCLIVDFMDLMIDREYTVDVCYTLQRNICTINGFYKLPNPRYLNRPPQLQDMHSDRPSLVDKKKILQFFINLVRINNRVTLREEQYNKETEFSLGFGNPDQGFINIENMAIMNEVRDHLMTLAEKNYELKKTDGLYDIMASFQSEGFDTNNLDKGFSCYFHIICPLREAPIHVITSWNRIKQKIQNNLLSDNTDESRELRDLVFFQDSGNSSEEDDLPVQKPHSGETYVFGCTIKSSLLRHDITETSTLIIVEP</sequence>
<evidence type="ECO:0008006" key="3">
    <source>
        <dbReference type="Google" id="ProtNLM"/>
    </source>
</evidence>
<dbReference type="EMBL" id="OV725082">
    <property type="protein sequence ID" value="CAH1405305.1"/>
    <property type="molecule type" value="Genomic_DNA"/>
</dbReference>
<dbReference type="OrthoDB" id="6611469at2759"/>